<comment type="caution">
    <text evidence="2">The sequence shown here is derived from an EMBL/GenBank/DDBJ whole genome shotgun (WGS) entry which is preliminary data.</text>
</comment>
<protein>
    <submittedName>
        <fullName evidence="2">40-residue YVTN family beta-propeller repeat domain protein</fullName>
    </submittedName>
</protein>
<feature type="chain" id="PRO_5010298819" evidence="1">
    <location>
        <begin position="23"/>
        <end position="194"/>
    </location>
</feature>
<gene>
    <name evidence="2" type="ORF">LO55_1809</name>
</gene>
<sequence length="194" mass="19882">MKSSYLRAGAALACAVALSACGGSDGQLELGGSFSGVTKTGLVLTNDGQEKAITPPADGSGAGRWAFDNLISTDDRYSVEIKSTPSNVERCDIQNASGRAGYHVYTVYITCTLKRHALSGSVSNLKGELVLVNGSDRVALQAGATSFKMADVAEDSPYGVTILQQPANQTCTVNNGSGTVGPADVTNVAVTCTP</sequence>
<evidence type="ECO:0000313" key="2">
    <source>
        <dbReference type="EMBL" id="OIJ43214.1"/>
    </source>
</evidence>
<dbReference type="Proteomes" id="UP000180246">
    <property type="component" value="Unassembled WGS sequence"/>
</dbReference>
<proteinExistence type="predicted"/>
<keyword evidence="1" id="KW-0732">Signal</keyword>
<accession>A0A1S2NEV4</accession>
<dbReference type="AlphaFoldDB" id="A0A1S2NEV4"/>
<dbReference type="RefSeq" id="WP_071361197.1">
    <property type="nucleotide sequence ID" value="NZ_JRYB01000001.1"/>
</dbReference>
<name>A0A1S2NEV4_9BURK</name>
<evidence type="ECO:0000313" key="3">
    <source>
        <dbReference type="Proteomes" id="UP000180246"/>
    </source>
</evidence>
<reference evidence="2 3" key="1">
    <citation type="submission" date="2014-10" db="EMBL/GenBank/DDBJ databases">
        <authorList>
            <person name="Seo M.-J."/>
            <person name="Seok Y.J."/>
            <person name="Cha I.-T."/>
        </authorList>
    </citation>
    <scope>NUCLEOTIDE SEQUENCE [LARGE SCALE GENOMIC DNA]</scope>
    <source>
        <strain evidence="2 3">NEU</strain>
    </source>
</reference>
<dbReference type="EMBL" id="JRYB01000001">
    <property type="protein sequence ID" value="OIJ43214.1"/>
    <property type="molecule type" value="Genomic_DNA"/>
</dbReference>
<feature type="signal peptide" evidence="1">
    <location>
        <begin position="1"/>
        <end position="22"/>
    </location>
</feature>
<dbReference type="PROSITE" id="PS51257">
    <property type="entry name" value="PROKAR_LIPOPROTEIN"/>
    <property type="match status" value="1"/>
</dbReference>
<evidence type="ECO:0000256" key="1">
    <source>
        <dbReference type="SAM" id="SignalP"/>
    </source>
</evidence>
<organism evidence="2 3">
    <name type="scientific">Massilia timonae</name>
    <dbReference type="NCBI Taxonomy" id="47229"/>
    <lineage>
        <taxon>Bacteria</taxon>
        <taxon>Pseudomonadati</taxon>
        <taxon>Pseudomonadota</taxon>
        <taxon>Betaproteobacteria</taxon>
        <taxon>Burkholderiales</taxon>
        <taxon>Oxalobacteraceae</taxon>
        <taxon>Telluria group</taxon>
        <taxon>Massilia</taxon>
    </lineage>
</organism>